<feature type="compositionally biased region" description="Polar residues" evidence="2">
    <location>
        <begin position="1"/>
        <end position="30"/>
    </location>
</feature>
<protein>
    <submittedName>
        <fullName evidence="3">Uncharacterized protein</fullName>
    </submittedName>
</protein>
<reference evidence="3 4" key="1">
    <citation type="journal article" date="2016" name="Mol. Biol. Evol.">
        <title>Comparative Genomics of Early-Diverging Mushroom-Forming Fungi Provides Insights into the Origins of Lignocellulose Decay Capabilities.</title>
        <authorList>
            <person name="Nagy L.G."/>
            <person name="Riley R."/>
            <person name="Tritt A."/>
            <person name="Adam C."/>
            <person name="Daum C."/>
            <person name="Floudas D."/>
            <person name="Sun H."/>
            <person name="Yadav J.S."/>
            <person name="Pangilinan J."/>
            <person name="Larsson K.H."/>
            <person name="Matsuura K."/>
            <person name="Barry K."/>
            <person name="Labutti K."/>
            <person name="Kuo R."/>
            <person name="Ohm R.A."/>
            <person name="Bhattacharya S.S."/>
            <person name="Shirouzu T."/>
            <person name="Yoshinaga Y."/>
            <person name="Martin F.M."/>
            <person name="Grigoriev I.V."/>
            <person name="Hibbett D.S."/>
        </authorList>
    </citation>
    <scope>NUCLEOTIDE SEQUENCE [LARGE SCALE GENOMIC DNA]</scope>
    <source>
        <strain evidence="3 4">HHB10207 ss-3</strain>
    </source>
</reference>
<feature type="region of interest" description="Disordered" evidence="2">
    <location>
        <begin position="145"/>
        <end position="167"/>
    </location>
</feature>
<sequence>MPSTAPVTSDALQSTRNFGSRNRTTNVQDSHNMDRSKHVHVNLSLSQETWTARIGLVNVTVIQVEHATITINGRCSHGNCAECRQGARIEVQREGNESGSSQEGSDDTSVLRSDYMDFATSMAESLIFSEDVTLGNGINHFQSPAPVSQSASDAFRPSDALASRHPNPHQSSYGCFALMNTCSQGERNQTDAYTSSSVRQSSQLNTSGRGNFLMPTTEKRLTVSECIYRSPAFSANNQSTYYDMTISGRFYVQIELEIVHLFRELGRPFPTRRIPRRLLLGLAQWCMRVQEERLQQVHSELELLKERLSAFTQSSSRLQCTCDFQLPCNFQLLKPSSSVFGLFSAKSGFNFRKCIGL</sequence>
<evidence type="ECO:0000256" key="1">
    <source>
        <dbReference type="SAM" id="Coils"/>
    </source>
</evidence>
<feature type="region of interest" description="Disordered" evidence="2">
    <location>
        <begin position="91"/>
        <end position="110"/>
    </location>
</feature>
<dbReference type="AlphaFoldDB" id="A0A165XZ50"/>
<evidence type="ECO:0000313" key="4">
    <source>
        <dbReference type="Proteomes" id="UP000076798"/>
    </source>
</evidence>
<feature type="compositionally biased region" description="Polar residues" evidence="2">
    <location>
        <begin position="188"/>
        <end position="209"/>
    </location>
</feature>
<accession>A0A165XZ50</accession>
<dbReference type="Proteomes" id="UP000076798">
    <property type="component" value="Unassembled WGS sequence"/>
</dbReference>
<proteinExistence type="predicted"/>
<gene>
    <name evidence="3" type="ORF">SISSUDRAFT_1055188</name>
</gene>
<name>A0A165XZ50_9AGAM</name>
<feature type="region of interest" description="Disordered" evidence="2">
    <location>
        <begin position="188"/>
        <end position="211"/>
    </location>
</feature>
<evidence type="ECO:0000313" key="3">
    <source>
        <dbReference type="EMBL" id="KZT32706.1"/>
    </source>
</evidence>
<feature type="coiled-coil region" evidence="1">
    <location>
        <begin position="287"/>
        <end position="314"/>
    </location>
</feature>
<feature type="region of interest" description="Disordered" evidence="2">
    <location>
        <begin position="1"/>
        <end position="35"/>
    </location>
</feature>
<evidence type="ECO:0000256" key="2">
    <source>
        <dbReference type="SAM" id="MobiDB-lite"/>
    </source>
</evidence>
<organism evidence="3 4">
    <name type="scientific">Sistotremastrum suecicum HHB10207 ss-3</name>
    <dbReference type="NCBI Taxonomy" id="1314776"/>
    <lineage>
        <taxon>Eukaryota</taxon>
        <taxon>Fungi</taxon>
        <taxon>Dikarya</taxon>
        <taxon>Basidiomycota</taxon>
        <taxon>Agaricomycotina</taxon>
        <taxon>Agaricomycetes</taxon>
        <taxon>Sistotremastrales</taxon>
        <taxon>Sistotremastraceae</taxon>
        <taxon>Sistotremastrum</taxon>
    </lineage>
</organism>
<dbReference type="EMBL" id="KV428302">
    <property type="protein sequence ID" value="KZT32706.1"/>
    <property type="molecule type" value="Genomic_DNA"/>
</dbReference>
<keyword evidence="1" id="KW-0175">Coiled coil</keyword>
<keyword evidence="4" id="KW-1185">Reference proteome</keyword>